<dbReference type="GO" id="GO:0030425">
    <property type="term" value="C:dendrite"/>
    <property type="evidence" value="ECO:0007669"/>
    <property type="project" value="TreeGrafter"/>
</dbReference>
<dbReference type="GO" id="GO:0045930">
    <property type="term" value="P:negative regulation of mitotic cell cycle"/>
    <property type="evidence" value="ECO:0007669"/>
    <property type="project" value="InterPro"/>
</dbReference>
<sequence length="146" mass="17018">MNWRVIEVTCFLFLWNHLAVESLRQEASVSEHHVPKHFDWLISDRGPFHHSRAYLAFVERFRQGFTTRYKIYRYGCCSILVSCRSRLLLQFVKAASESKAEKRLPLDMQCRLLLTLARVKTIKQSLDYSAALLIKNSIRKAAITSA</sequence>
<name>A0A556TYH5_BAGYA</name>
<gene>
    <name evidence="2" type="ORF">Baya_5773</name>
</gene>
<dbReference type="GO" id="GO:0043025">
    <property type="term" value="C:neuronal cell body"/>
    <property type="evidence" value="ECO:0007669"/>
    <property type="project" value="TreeGrafter"/>
</dbReference>
<dbReference type="GO" id="GO:0045666">
    <property type="term" value="P:positive regulation of neuron differentiation"/>
    <property type="evidence" value="ECO:0007669"/>
    <property type="project" value="InterPro"/>
</dbReference>
<feature type="chain" id="PRO_5021837888" evidence="1">
    <location>
        <begin position="23"/>
        <end position="146"/>
    </location>
</feature>
<evidence type="ECO:0000256" key="1">
    <source>
        <dbReference type="SAM" id="SignalP"/>
    </source>
</evidence>
<keyword evidence="1" id="KW-0732">Signal</keyword>
<protein>
    <submittedName>
        <fullName evidence="2">BMP/retinoic acid-inducible neural-specific protein 1</fullName>
    </submittedName>
</protein>
<reference evidence="2 3" key="1">
    <citation type="journal article" date="2019" name="Genome Biol. Evol.">
        <title>Whole-Genome Sequencing of the Giant Devil Catfish, Bagarius yarrelli.</title>
        <authorList>
            <person name="Jiang W."/>
            <person name="Lv Y."/>
            <person name="Cheng L."/>
            <person name="Yang K."/>
            <person name="Chao B."/>
            <person name="Wang X."/>
            <person name="Li Y."/>
            <person name="Pan X."/>
            <person name="You X."/>
            <person name="Zhang Y."/>
            <person name="Yang J."/>
            <person name="Li J."/>
            <person name="Zhang X."/>
            <person name="Liu S."/>
            <person name="Sun C."/>
            <person name="Yang J."/>
            <person name="Shi Q."/>
        </authorList>
    </citation>
    <scope>NUCLEOTIDE SEQUENCE [LARGE SCALE GENOMIC DNA]</scope>
    <source>
        <strain evidence="2">JWS20170419001</strain>
        <tissue evidence="2">Muscle</tissue>
    </source>
</reference>
<dbReference type="AlphaFoldDB" id="A0A556TYH5"/>
<dbReference type="InterPro" id="IPR033237">
    <property type="entry name" value="BRINP"/>
</dbReference>
<dbReference type="OrthoDB" id="8503728at2759"/>
<dbReference type="GO" id="GO:0005737">
    <property type="term" value="C:cytoplasm"/>
    <property type="evidence" value="ECO:0007669"/>
    <property type="project" value="TreeGrafter"/>
</dbReference>
<comment type="caution">
    <text evidence="2">The sequence shown here is derived from an EMBL/GenBank/DDBJ whole genome shotgun (WGS) entry which is preliminary data.</text>
</comment>
<accession>A0A556TYH5</accession>
<organism evidence="2 3">
    <name type="scientific">Bagarius yarrelli</name>
    <name type="common">Goonch</name>
    <name type="synonym">Bagrus yarrelli</name>
    <dbReference type="NCBI Taxonomy" id="175774"/>
    <lineage>
        <taxon>Eukaryota</taxon>
        <taxon>Metazoa</taxon>
        <taxon>Chordata</taxon>
        <taxon>Craniata</taxon>
        <taxon>Vertebrata</taxon>
        <taxon>Euteleostomi</taxon>
        <taxon>Actinopterygii</taxon>
        <taxon>Neopterygii</taxon>
        <taxon>Teleostei</taxon>
        <taxon>Ostariophysi</taxon>
        <taxon>Siluriformes</taxon>
        <taxon>Sisoridae</taxon>
        <taxon>Sisorinae</taxon>
        <taxon>Bagarius</taxon>
    </lineage>
</organism>
<dbReference type="GO" id="GO:0071300">
    <property type="term" value="P:cellular response to retinoic acid"/>
    <property type="evidence" value="ECO:0007669"/>
    <property type="project" value="TreeGrafter"/>
</dbReference>
<feature type="signal peptide" evidence="1">
    <location>
        <begin position="1"/>
        <end position="22"/>
    </location>
</feature>
<dbReference type="PANTHER" id="PTHR15564:SF7">
    <property type="entry name" value="BMP_RETINOIC ACID-INDUCIBLE NEURAL-SPECIFIC PROTEIN 1"/>
    <property type="match status" value="1"/>
</dbReference>
<dbReference type="PANTHER" id="PTHR15564">
    <property type="entry name" value="MACPF DOMAIN-CONTAINING PROTEIN"/>
    <property type="match status" value="1"/>
</dbReference>
<proteinExistence type="predicted"/>
<dbReference type="EMBL" id="VCAZ01000029">
    <property type="protein sequence ID" value="TSL28258.1"/>
    <property type="molecule type" value="Genomic_DNA"/>
</dbReference>
<evidence type="ECO:0000313" key="2">
    <source>
        <dbReference type="EMBL" id="TSL28258.1"/>
    </source>
</evidence>
<dbReference type="Proteomes" id="UP000319801">
    <property type="component" value="Unassembled WGS sequence"/>
</dbReference>
<keyword evidence="3" id="KW-1185">Reference proteome</keyword>
<evidence type="ECO:0000313" key="3">
    <source>
        <dbReference type="Proteomes" id="UP000319801"/>
    </source>
</evidence>